<comment type="similarity">
    <text evidence="1">Belongs to the PPR family. P subfamily.</text>
</comment>
<gene>
    <name evidence="5" type="ORF">RJT34_25685</name>
</gene>
<comment type="caution">
    <text evidence="5">The sequence shown here is derived from an EMBL/GenBank/DDBJ whole genome shotgun (WGS) entry which is preliminary data.</text>
</comment>
<proteinExistence type="inferred from homology"/>
<feature type="repeat" description="PPR" evidence="3">
    <location>
        <begin position="211"/>
        <end position="245"/>
    </location>
</feature>
<dbReference type="AlphaFoldDB" id="A0AAN9FWN0"/>
<evidence type="ECO:0000313" key="6">
    <source>
        <dbReference type="Proteomes" id="UP001359559"/>
    </source>
</evidence>
<dbReference type="InterPro" id="IPR002885">
    <property type="entry name" value="PPR_rpt"/>
</dbReference>
<dbReference type="Proteomes" id="UP001359559">
    <property type="component" value="Unassembled WGS sequence"/>
</dbReference>
<dbReference type="GO" id="GO:0003729">
    <property type="term" value="F:mRNA binding"/>
    <property type="evidence" value="ECO:0007669"/>
    <property type="project" value="TreeGrafter"/>
</dbReference>
<evidence type="ECO:0000259" key="4">
    <source>
        <dbReference type="Pfam" id="PF17177"/>
    </source>
</evidence>
<evidence type="ECO:0000256" key="1">
    <source>
        <dbReference type="ARBA" id="ARBA00007626"/>
    </source>
</evidence>
<feature type="repeat" description="PPR" evidence="3">
    <location>
        <begin position="315"/>
        <end position="349"/>
    </location>
</feature>
<feature type="repeat" description="PPR" evidence="3">
    <location>
        <begin position="434"/>
        <end position="464"/>
    </location>
</feature>
<feature type="repeat" description="PPR" evidence="3">
    <location>
        <begin position="609"/>
        <end position="643"/>
    </location>
</feature>
<dbReference type="NCBIfam" id="TIGR00756">
    <property type="entry name" value="PPR"/>
    <property type="match status" value="13"/>
</dbReference>
<name>A0AAN9FWN0_CLITE</name>
<reference evidence="5 6" key="1">
    <citation type="submission" date="2024-01" db="EMBL/GenBank/DDBJ databases">
        <title>The genomes of 5 underutilized Papilionoideae crops provide insights into root nodulation and disease resistance.</title>
        <authorList>
            <person name="Yuan L."/>
        </authorList>
    </citation>
    <scope>NUCLEOTIDE SEQUENCE [LARGE SCALE GENOMIC DNA]</scope>
    <source>
        <strain evidence="5">LY-2023</strain>
        <tissue evidence="5">Leaf</tissue>
    </source>
</reference>
<keyword evidence="6" id="KW-1185">Reference proteome</keyword>
<dbReference type="Pfam" id="PF13041">
    <property type="entry name" value="PPR_2"/>
    <property type="match status" value="4"/>
</dbReference>
<sequence length="831" mass="93404">MALSPHKLKLYALSSKFVFSTTTHSHSHFHSDASTLHIVDTLISIFTKHPDPNNNTPELNHFAPILTPHLVESVLTRFRSWKLAHSFFHWASNQHHHGYHHTCYTYNAMASIFSRSHQPTPLRALAKHITQSTHPCSFTPGALGFFIRCLGSVGLVQEANHLFDEMRMKGLCVPNDYCYNCLLEAISKSSGSVGLMEMRLEEMKGFGWEVGKFTLTPVMQIYCNARRFDRALSVFNVMQEKGWVDERVYSMLALSFTKWGGVDKAFELVERMEGHGMRLNEKTFCVLIHGFVKETRVDKALQLFDKMCQAGFVPDVSLFDVLIGGLCRNKDTHKALSLLSEMKGFGVAPDVGILTKLISCLSDKNMIAKLLEENLAEEEDQTVVLIYNAILTGYVGDGLIDEACQLLQMMIQSKSGGDAHLDGFFKVKRLVFPNATSFSIVIDGLLKNGQLDLALSLFNDMKRFVGKSDVLIYNNLIHGLCNYNRLEESRELLREMKESGIEPTHFTYNSIYGCMCKTKDVLGAINMLKEMRGCGHEPWIKHSTLLVKELCDQGRAVEAIDFLDNMVQQDFLPDIVSYSAAIGGLMKIQEVDQALKLFRDLCSRGHCPDVVAFNILMRGLCKASRFTEAENLLDEIAGRGLSPSVVTYNVLIDSWCKNGSIDKAMALFSRMSGEDSKPNVITYTTLVDGLCRAERPDDAVLVWNVMERKGCSPNRIAYMALIYGLCKCCRPTSALCYLRKMEQKEMKADSFIYVALLSAFMSDLNLISAFEIFKEMVDSGYLPESHDKNYSILMDAVVKFSKDQRTSSGIQALMVEGKFPMHVCELLGVKD</sequence>
<feature type="repeat" description="PPR" evidence="3">
    <location>
        <begin position="644"/>
        <end position="678"/>
    </location>
</feature>
<dbReference type="Gene3D" id="1.25.40.10">
    <property type="entry name" value="Tetratricopeptide repeat domain"/>
    <property type="match status" value="6"/>
</dbReference>
<feature type="repeat" description="PPR" evidence="3">
    <location>
        <begin position="469"/>
        <end position="503"/>
    </location>
</feature>
<organism evidence="5 6">
    <name type="scientific">Clitoria ternatea</name>
    <name type="common">Butterfly pea</name>
    <dbReference type="NCBI Taxonomy" id="43366"/>
    <lineage>
        <taxon>Eukaryota</taxon>
        <taxon>Viridiplantae</taxon>
        <taxon>Streptophyta</taxon>
        <taxon>Embryophyta</taxon>
        <taxon>Tracheophyta</taxon>
        <taxon>Spermatophyta</taxon>
        <taxon>Magnoliopsida</taxon>
        <taxon>eudicotyledons</taxon>
        <taxon>Gunneridae</taxon>
        <taxon>Pentapetalae</taxon>
        <taxon>rosids</taxon>
        <taxon>fabids</taxon>
        <taxon>Fabales</taxon>
        <taxon>Fabaceae</taxon>
        <taxon>Papilionoideae</taxon>
        <taxon>50 kb inversion clade</taxon>
        <taxon>NPAAA clade</taxon>
        <taxon>indigoferoid/millettioid clade</taxon>
        <taxon>Phaseoleae</taxon>
        <taxon>Clitoria</taxon>
    </lineage>
</organism>
<feature type="repeat" description="PPR" evidence="3">
    <location>
        <begin position="504"/>
        <end position="538"/>
    </location>
</feature>
<feature type="repeat" description="PPR" evidence="3">
    <location>
        <begin position="714"/>
        <end position="748"/>
    </location>
</feature>
<protein>
    <recommendedName>
        <fullName evidence="4">PROP1-like PPR domain-containing protein</fullName>
    </recommendedName>
</protein>
<dbReference type="EMBL" id="JAYKXN010000006">
    <property type="protein sequence ID" value="KAK7280620.1"/>
    <property type="molecule type" value="Genomic_DNA"/>
</dbReference>
<dbReference type="PROSITE" id="PS51375">
    <property type="entry name" value="PPR"/>
    <property type="match status" value="12"/>
</dbReference>
<feature type="repeat" description="PPR" evidence="3">
    <location>
        <begin position="679"/>
        <end position="713"/>
    </location>
</feature>
<dbReference type="InterPro" id="IPR033443">
    <property type="entry name" value="PROP1-like_PPR_dom"/>
</dbReference>
<dbReference type="InterPro" id="IPR011990">
    <property type="entry name" value="TPR-like_helical_dom_sf"/>
</dbReference>
<feature type="repeat" description="PPR" evidence="3">
    <location>
        <begin position="280"/>
        <end position="314"/>
    </location>
</feature>
<keyword evidence="2" id="KW-0677">Repeat</keyword>
<dbReference type="PANTHER" id="PTHR47938:SF24">
    <property type="entry name" value="PENTACOTRIPEPTIDE-REPEAT REGION OF PRORP DOMAIN-CONTAINING PROTEIN"/>
    <property type="match status" value="1"/>
</dbReference>
<evidence type="ECO:0000256" key="2">
    <source>
        <dbReference type="ARBA" id="ARBA00022737"/>
    </source>
</evidence>
<evidence type="ECO:0000313" key="5">
    <source>
        <dbReference type="EMBL" id="KAK7280620.1"/>
    </source>
</evidence>
<feature type="domain" description="PROP1-like PPR" evidence="4">
    <location>
        <begin position="157"/>
        <end position="288"/>
    </location>
</feature>
<dbReference type="Pfam" id="PF13812">
    <property type="entry name" value="PPR_3"/>
    <property type="match status" value="1"/>
</dbReference>
<dbReference type="Pfam" id="PF01535">
    <property type="entry name" value="PPR"/>
    <property type="match status" value="2"/>
</dbReference>
<feature type="repeat" description="PPR" evidence="3">
    <location>
        <begin position="749"/>
        <end position="783"/>
    </location>
</feature>
<dbReference type="PANTHER" id="PTHR47938">
    <property type="entry name" value="RESPIRATORY COMPLEX I CHAPERONE (CIA84), PUTATIVE (AFU_ORTHOLOGUE AFUA_2G06020)-RELATED"/>
    <property type="match status" value="1"/>
</dbReference>
<feature type="repeat" description="PPR" evidence="3">
    <location>
        <begin position="574"/>
        <end position="608"/>
    </location>
</feature>
<dbReference type="SUPFAM" id="SSF81901">
    <property type="entry name" value="HCP-like"/>
    <property type="match status" value="1"/>
</dbReference>
<accession>A0AAN9FWN0</accession>
<evidence type="ECO:0000256" key="3">
    <source>
        <dbReference type="PROSITE-ProRule" id="PRU00708"/>
    </source>
</evidence>
<dbReference type="Pfam" id="PF17177">
    <property type="entry name" value="PPR_long"/>
    <property type="match status" value="1"/>
</dbReference>
<dbReference type="SUPFAM" id="SSF48452">
    <property type="entry name" value="TPR-like"/>
    <property type="match status" value="1"/>
</dbReference>